<evidence type="ECO:0000313" key="1">
    <source>
        <dbReference type="EMBL" id="KAG8226741.1"/>
    </source>
</evidence>
<dbReference type="EMBL" id="KZ308294">
    <property type="protein sequence ID" value="KAG8226741.1"/>
    <property type="molecule type" value="Genomic_DNA"/>
</dbReference>
<accession>A0A8K0K1S0</accession>
<dbReference type="Proteomes" id="UP000792457">
    <property type="component" value="Unassembled WGS sequence"/>
</dbReference>
<protein>
    <submittedName>
        <fullName evidence="1">Uncharacterized protein</fullName>
    </submittedName>
</protein>
<organism evidence="1 2">
    <name type="scientific">Ladona fulva</name>
    <name type="common">Scarce chaser dragonfly</name>
    <name type="synonym">Libellula fulva</name>
    <dbReference type="NCBI Taxonomy" id="123851"/>
    <lineage>
        <taxon>Eukaryota</taxon>
        <taxon>Metazoa</taxon>
        <taxon>Ecdysozoa</taxon>
        <taxon>Arthropoda</taxon>
        <taxon>Hexapoda</taxon>
        <taxon>Insecta</taxon>
        <taxon>Pterygota</taxon>
        <taxon>Palaeoptera</taxon>
        <taxon>Odonata</taxon>
        <taxon>Epiprocta</taxon>
        <taxon>Anisoptera</taxon>
        <taxon>Libelluloidea</taxon>
        <taxon>Libellulidae</taxon>
        <taxon>Ladona</taxon>
    </lineage>
</organism>
<reference evidence="1" key="1">
    <citation type="submission" date="2013-04" db="EMBL/GenBank/DDBJ databases">
        <authorList>
            <person name="Qu J."/>
            <person name="Murali S.C."/>
            <person name="Bandaranaike D."/>
            <person name="Bellair M."/>
            <person name="Blankenburg K."/>
            <person name="Chao H."/>
            <person name="Dinh H."/>
            <person name="Doddapaneni H."/>
            <person name="Downs B."/>
            <person name="Dugan-Rocha S."/>
            <person name="Elkadiri S."/>
            <person name="Gnanaolivu R.D."/>
            <person name="Hernandez B."/>
            <person name="Javaid M."/>
            <person name="Jayaseelan J.C."/>
            <person name="Lee S."/>
            <person name="Li M."/>
            <person name="Ming W."/>
            <person name="Munidasa M."/>
            <person name="Muniz J."/>
            <person name="Nguyen L."/>
            <person name="Ongeri F."/>
            <person name="Osuji N."/>
            <person name="Pu L.-L."/>
            <person name="Puazo M."/>
            <person name="Qu C."/>
            <person name="Quiroz J."/>
            <person name="Raj R."/>
            <person name="Weissenberger G."/>
            <person name="Xin Y."/>
            <person name="Zou X."/>
            <person name="Han Y."/>
            <person name="Richards S."/>
            <person name="Worley K."/>
            <person name="Muzny D."/>
            <person name="Gibbs R."/>
        </authorList>
    </citation>
    <scope>NUCLEOTIDE SEQUENCE</scope>
    <source>
        <strain evidence="1">Sampled in the wild</strain>
    </source>
</reference>
<dbReference type="AlphaFoldDB" id="A0A8K0K1S0"/>
<keyword evidence="2" id="KW-1185">Reference proteome</keyword>
<evidence type="ECO:0000313" key="2">
    <source>
        <dbReference type="Proteomes" id="UP000792457"/>
    </source>
</evidence>
<comment type="caution">
    <text evidence="1">The sequence shown here is derived from an EMBL/GenBank/DDBJ whole genome shotgun (WGS) entry which is preliminary data.</text>
</comment>
<gene>
    <name evidence="1" type="ORF">J437_LFUL004392</name>
</gene>
<proteinExistence type="predicted"/>
<reference evidence="1" key="2">
    <citation type="submission" date="2017-10" db="EMBL/GenBank/DDBJ databases">
        <title>Ladona fulva Genome sequencing and assembly.</title>
        <authorList>
            <person name="Murali S."/>
            <person name="Richards S."/>
            <person name="Bandaranaike D."/>
            <person name="Bellair M."/>
            <person name="Blankenburg K."/>
            <person name="Chao H."/>
            <person name="Dinh H."/>
            <person name="Doddapaneni H."/>
            <person name="Dugan-Rocha S."/>
            <person name="Elkadiri S."/>
            <person name="Gnanaolivu R."/>
            <person name="Hernandez B."/>
            <person name="Skinner E."/>
            <person name="Javaid M."/>
            <person name="Lee S."/>
            <person name="Li M."/>
            <person name="Ming W."/>
            <person name="Munidasa M."/>
            <person name="Muniz J."/>
            <person name="Nguyen L."/>
            <person name="Hughes D."/>
            <person name="Osuji N."/>
            <person name="Pu L.-L."/>
            <person name="Puazo M."/>
            <person name="Qu C."/>
            <person name="Quiroz J."/>
            <person name="Raj R."/>
            <person name="Weissenberger G."/>
            <person name="Xin Y."/>
            <person name="Zou X."/>
            <person name="Han Y."/>
            <person name="Worley K."/>
            <person name="Muzny D."/>
            <person name="Gibbs R."/>
        </authorList>
    </citation>
    <scope>NUCLEOTIDE SEQUENCE</scope>
    <source>
        <strain evidence="1">Sampled in the wild</strain>
    </source>
</reference>
<sequence length="170" mass="19290">MYRLMRIQWTYQGVYPVVLQESAIWWRGPKWLSSPLENRPQQPDILPAPQILIVQKAVEENCISQTWILGDMALVKKLTRQCVRCHWAKPCLGCQLMSDLPAMRTTPACLFSLAGLDYARPFYLRMTKVHPGPDGHVCVVTIKMANTQLTRSKARLSLLPMLPLPTDSGS</sequence>
<name>A0A8K0K1S0_LADFU</name>